<gene>
    <name evidence="2" type="ORF">NTEN_LOCUS22055</name>
</gene>
<protein>
    <submittedName>
        <fullName evidence="2">Uncharacterized protein</fullName>
    </submittedName>
</protein>
<evidence type="ECO:0000313" key="3">
    <source>
        <dbReference type="Proteomes" id="UP000479000"/>
    </source>
</evidence>
<organism evidence="2 3">
    <name type="scientific">Nesidiocoris tenuis</name>
    <dbReference type="NCBI Taxonomy" id="355587"/>
    <lineage>
        <taxon>Eukaryota</taxon>
        <taxon>Metazoa</taxon>
        <taxon>Ecdysozoa</taxon>
        <taxon>Arthropoda</taxon>
        <taxon>Hexapoda</taxon>
        <taxon>Insecta</taxon>
        <taxon>Pterygota</taxon>
        <taxon>Neoptera</taxon>
        <taxon>Paraneoptera</taxon>
        <taxon>Hemiptera</taxon>
        <taxon>Heteroptera</taxon>
        <taxon>Panheteroptera</taxon>
        <taxon>Cimicomorpha</taxon>
        <taxon>Miridae</taxon>
        <taxon>Dicyphina</taxon>
        <taxon>Nesidiocoris</taxon>
    </lineage>
</organism>
<accession>A0A6H5HN24</accession>
<name>A0A6H5HN24_9HEMI</name>
<feature type="region of interest" description="Disordered" evidence="1">
    <location>
        <begin position="1"/>
        <end position="50"/>
    </location>
</feature>
<dbReference type="Proteomes" id="UP000479000">
    <property type="component" value="Unassembled WGS sequence"/>
</dbReference>
<dbReference type="AlphaFoldDB" id="A0A6H5HN24"/>
<proteinExistence type="predicted"/>
<dbReference type="EMBL" id="CADCXU010032277">
    <property type="protein sequence ID" value="CAB0018146.1"/>
    <property type="molecule type" value="Genomic_DNA"/>
</dbReference>
<keyword evidence="3" id="KW-1185">Reference proteome</keyword>
<reference evidence="2 3" key="1">
    <citation type="submission" date="2020-02" db="EMBL/GenBank/DDBJ databases">
        <authorList>
            <person name="Ferguson B K."/>
        </authorList>
    </citation>
    <scope>NUCLEOTIDE SEQUENCE [LARGE SCALE GENOMIC DNA]</scope>
</reference>
<evidence type="ECO:0000256" key="1">
    <source>
        <dbReference type="SAM" id="MobiDB-lite"/>
    </source>
</evidence>
<evidence type="ECO:0000313" key="2">
    <source>
        <dbReference type="EMBL" id="CAB0018146.1"/>
    </source>
</evidence>
<sequence>MSDEPGEIIIGSVKPRGPPPTYGKRHNHQSTPAPRDAGTTGFDTPPAGATVAKQKFSKTCIRRRLRFIADRTTW</sequence>